<feature type="transmembrane region" description="Helical" evidence="7">
    <location>
        <begin position="12"/>
        <end position="30"/>
    </location>
</feature>
<evidence type="ECO:0000256" key="1">
    <source>
        <dbReference type="ARBA" id="ARBA00004651"/>
    </source>
</evidence>
<keyword evidence="10" id="KW-1185">Reference proteome</keyword>
<keyword evidence="2 7" id="KW-0813">Transport</keyword>
<dbReference type="PANTHER" id="PTHR43163:SF6">
    <property type="entry name" value="DIPEPTIDE TRANSPORT SYSTEM PERMEASE PROTEIN DPPB-RELATED"/>
    <property type="match status" value="1"/>
</dbReference>
<dbReference type="AlphaFoldDB" id="A0A1C3UKD1"/>
<dbReference type="Pfam" id="PF00528">
    <property type="entry name" value="BPD_transp_1"/>
    <property type="match status" value="1"/>
</dbReference>
<evidence type="ECO:0000256" key="7">
    <source>
        <dbReference type="RuleBase" id="RU363032"/>
    </source>
</evidence>
<gene>
    <name evidence="9" type="ORF">GA0061103_2359</name>
</gene>
<evidence type="ECO:0000256" key="5">
    <source>
        <dbReference type="ARBA" id="ARBA00022989"/>
    </source>
</evidence>
<dbReference type="Proteomes" id="UP000199101">
    <property type="component" value="Unassembled WGS sequence"/>
</dbReference>
<dbReference type="PANTHER" id="PTHR43163">
    <property type="entry name" value="DIPEPTIDE TRANSPORT SYSTEM PERMEASE PROTEIN DPPB-RELATED"/>
    <property type="match status" value="1"/>
</dbReference>
<protein>
    <submittedName>
        <fullName evidence="9">Peptide/nickel transport system permease protein</fullName>
    </submittedName>
</protein>
<dbReference type="Pfam" id="PF19300">
    <property type="entry name" value="BPD_transp_1_N"/>
    <property type="match status" value="1"/>
</dbReference>
<dbReference type="EMBL" id="FMAG01000001">
    <property type="protein sequence ID" value="SCB15884.1"/>
    <property type="molecule type" value="Genomic_DNA"/>
</dbReference>
<evidence type="ECO:0000313" key="9">
    <source>
        <dbReference type="EMBL" id="SCB15884.1"/>
    </source>
</evidence>
<feature type="transmembrane region" description="Helical" evidence="7">
    <location>
        <begin position="272"/>
        <end position="298"/>
    </location>
</feature>
<evidence type="ECO:0000256" key="3">
    <source>
        <dbReference type="ARBA" id="ARBA00022475"/>
    </source>
</evidence>
<dbReference type="SUPFAM" id="SSF161098">
    <property type="entry name" value="MetI-like"/>
    <property type="match status" value="1"/>
</dbReference>
<dbReference type="GO" id="GO:0005886">
    <property type="term" value="C:plasma membrane"/>
    <property type="evidence" value="ECO:0007669"/>
    <property type="project" value="UniProtKB-SubCell"/>
</dbReference>
<dbReference type="Gene3D" id="1.10.3720.10">
    <property type="entry name" value="MetI-like"/>
    <property type="match status" value="1"/>
</dbReference>
<feature type="transmembrane region" description="Helical" evidence="7">
    <location>
        <begin position="226"/>
        <end position="252"/>
    </location>
</feature>
<dbReference type="InterPro" id="IPR000515">
    <property type="entry name" value="MetI-like"/>
</dbReference>
<dbReference type="RefSeq" id="WP_092708295.1">
    <property type="nucleotide sequence ID" value="NZ_FMAG01000001.1"/>
</dbReference>
<keyword evidence="4 7" id="KW-0812">Transmembrane</keyword>
<name>A0A1C3UKD1_9HYPH</name>
<dbReference type="OrthoDB" id="9807402at2"/>
<dbReference type="InterPro" id="IPR035906">
    <property type="entry name" value="MetI-like_sf"/>
</dbReference>
<keyword evidence="6 7" id="KW-0472">Membrane</keyword>
<dbReference type="CDD" id="cd06261">
    <property type="entry name" value="TM_PBP2"/>
    <property type="match status" value="1"/>
</dbReference>
<feature type="transmembrane region" description="Helical" evidence="7">
    <location>
        <begin position="172"/>
        <end position="191"/>
    </location>
</feature>
<comment type="similarity">
    <text evidence="7">Belongs to the binding-protein-dependent transport system permease family.</text>
</comment>
<comment type="subcellular location">
    <subcellularLocation>
        <location evidence="1 7">Cell membrane</location>
        <topology evidence="1 7">Multi-pass membrane protein</topology>
    </subcellularLocation>
</comment>
<evidence type="ECO:0000259" key="8">
    <source>
        <dbReference type="PROSITE" id="PS50928"/>
    </source>
</evidence>
<dbReference type="PROSITE" id="PS50928">
    <property type="entry name" value="ABC_TM1"/>
    <property type="match status" value="1"/>
</dbReference>
<evidence type="ECO:0000313" key="10">
    <source>
        <dbReference type="Proteomes" id="UP000199101"/>
    </source>
</evidence>
<keyword evidence="3" id="KW-1003">Cell membrane</keyword>
<organism evidence="9 10">
    <name type="scientific">Rhizobium multihospitium</name>
    <dbReference type="NCBI Taxonomy" id="410764"/>
    <lineage>
        <taxon>Bacteria</taxon>
        <taxon>Pseudomonadati</taxon>
        <taxon>Pseudomonadota</taxon>
        <taxon>Alphaproteobacteria</taxon>
        <taxon>Hyphomicrobiales</taxon>
        <taxon>Rhizobiaceae</taxon>
        <taxon>Rhizobium/Agrobacterium group</taxon>
        <taxon>Rhizobium</taxon>
    </lineage>
</organism>
<dbReference type="InterPro" id="IPR045621">
    <property type="entry name" value="BPD_transp_1_N"/>
</dbReference>
<dbReference type="GO" id="GO:0055085">
    <property type="term" value="P:transmembrane transport"/>
    <property type="evidence" value="ECO:0007669"/>
    <property type="project" value="InterPro"/>
</dbReference>
<evidence type="ECO:0000256" key="6">
    <source>
        <dbReference type="ARBA" id="ARBA00023136"/>
    </source>
</evidence>
<accession>A0A1C3UKD1</accession>
<reference evidence="10" key="1">
    <citation type="submission" date="2016-08" db="EMBL/GenBank/DDBJ databases">
        <authorList>
            <person name="Varghese N."/>
            <person name="Submissions Spin"/>
        </authorList>
    </citation>
    <scope>NUCLEOTIDE SEQUENCE [LARGE SCALE GENOMIC DNA]</scope>
    <source>
        <strain evidence="10">HAMBI 2975</strain>
    </source>
</reference>
<feature type="transmembrane region" description="Helical" evidence="7">
    <location>
        <begin position="100"/>
        <end position="121"/>
    </location>
</feature>
<dbReference type="STRING" id="410764.GA0061103_2359"/>
<evidence type="ECO:0000256" key="4">
    <source>
        <dbReference type="ARBA" id="ARBA00022692"/>
    </source>
</evidence>
<proteinExistence type="inferred from homology"/>
<evidence type="ECO:0000256" key="2">
    <source>
        <dbReference type="ARBA" id="ARBA00022448"/>
    </source>
</evidence>
<keyword evidence="5 7" id="KW-1133">Transmembrane helix</keyword>
<feature type="domain" description="ABC transmembrane type-1" evidence="8">
    <location>
        <begin position="94"/>
        <end position="295"/>
    </location>
</feature>
<feature type="transmembrane region" description="Helical" evidence="7">
    <location>
        <begin position="133"/>
        <end position="160"/>
    </location>
</feature>
<sequence length="309" mass="33642">MAAFIARRLIQAFIALFGVITLVFFLQRLTGDPVLLLVPQGATQADIDVMRTALGFDKPLYIQYFHFLSSLAQFDLGRSYVQNLPVVEIIASRIPYTLELAAGALLVAVGFGVPIGVVLAVRRKRWEARWLIGLVLVGQSMPTFWTSVLLIMFFGVFLRWLPPSGANGLESLLMPSFALGLLSMATFARVTRTSVLDELSKDYVRTAHAKGLSTSRLVFHHLMRNAAVPIVTISALEIANLLTGAIIIETVFAWPGLGQLTMQAISARDFAVVQGIVLIGAAVAILLNLAADLLYSLIDPRIRLGGRPA</sequence>